<dbReference type="HOGENOM" id="CLU_1696187_0_0_1"/>
<evidence type="ECO:0000313" key="2">
    <source>
        <dbReference type="Proteomes" id="UP000054166"/>
    </source>
</evidence>
<dbReference type="InParanoid" id="A0A0C3BJ63"/>
<protein>
    <submittedName>
        <fullName evidence="1">Uncharacterized protein</fullName>
    </submittedName>
</protein>
<organism evidence="1 2">
    <name type="scientific">Piloderma croceum (strain F 1598)</name>
    <dbReference type="NCBI Taxonomy" id="765440"/>
    <lineage>
        <taxon>Eukaryota</taxon>
        <taxon>Fungi</taxon>
        <taxon>Dikarya</taxon>
        <taxon>Basidiomycota</taxon>
        <taxon>Agaricomycotina</taxon>
        <taxon>Agaricomycetes</taxon>
        <taxon>Agaricomycetidae</taxon>
        <taxon>Atheliales</taxon>
        <taxon>Atheliaceae</taxon>
        <taxon>Piloderma</taxon>
    </lineage>
</organism>
<dbReference type="AlphaFoldDB" id="A0A0C3BJ63"/>
<accession>A0A0C3BJ63</accession>
<evidence type="ECO:0000313" key="1">
    <source>
        <dbReference type="EMBL" id="KIM86368.1"/>
    </source>
</evidence>
<proteinExistence type="predicted"/>
<reference evidence="2" key="2">
    <citation type="submission" date="2015-01" db="EMBL/GenBank/DDBJ databases">
        <title>Evolutionary Origins and Diversification of the Mycorrhizal Mutualists.</title>
        <authorList>
            <consortium name="DOE Joint Genome Institute"/>
            <consortium name="Mycorrhizal Genomics Consortium"/>
            <person name="Kohler A."/>
            <person name="Kuo A."/>
            <person name="Nagy L.G."/>
            <person name="Floudas D."/>
            <person name="Copeland A."/>
            <person name="Barry K.W."/>
            <person name="Cichocki N."/>
            <person name="Veneault-Fourrey C."/>
            <person name="LaButti K."/>
            <person name="Lindquist E.A."/>
            <person name="Lipzen A."/>
            <person name="Lundell T."/>
            <person name="Morin E."/>
            <person name="Murat C."/>
            <person name="Riley R."/>
            <person name="Ohm R."/>
            <person name="Sun H."/>
            <person name="Tunlid A."/>
            <person name="Henrissat B."/>
            <person name="Grigoriev I.V."/>
            <person name="Hibbett D.S."/>
            <person name="Martin F."/>
        </authorList>
    </citation>
    <scope>NUCLEOTIDE SEQUENCE [LARGE SCALE GENOMIC DNA]</scope>
    <source>
        <strain evidence="2">F 1598</strain>
    </source>
</reference>
<sequence>MVDAWPNERDDLSIPNNHPIWSFHRHRGGAPTATFRVEEDQEVQQVDIHLKYGPPLACFDLEYWKEMSNGSPTEIKQHQLRKYLHQLRRDIAEEIFGDDSERVKLGTKEILALHPWSQRTWSNFRHTPFGRQQYLERCRQKDLKPYGTHLRAGGE</sequence>
<name>A0A0C3BJ63_PILCF</name>
<dbReference type="EMBL" id="KN832982">
    <property type="protein sequence ID" value="KIM86368.1"/>
    <property type="molecule type" value="Genomic_DNA"/>
</dbReference>
<gene>
    <name evidence="1" type="ORF">PILCRDRAFT_323234</name>
</gene>
<reference evidence="1 2" key="1">
    <citation type="submission" date="2014-04" db="EMBL/GenBank/DDBJ databases">
        <authorList>
            <consortium name="DOE Joint Genome Institute"/>
            <person name="Kuo A."/>
            <person name="Tarkka M."/>
            <person name="Buscot F."/>
            <person name="Kohler A."/>
            <person name="Nagy L.G."/>
            <person name="Floudas D."/>
            <person name="Copeland A."/>
            <person name="Barry K.W."/>
            <person name="Cichocki N."/>
            <person name="Veneault-Fourrey C."/>
            <person name="LaButti K."/>
            <person name="Lindquist E.A."/>
            <person name="Lipzen A."/>
            <person name="Lundell T."/>
            <person name="Morin E."/>
            <person name="Murat C."/>
            <person name="Sun H."/>
            <person name="Tunlid A."/>
            <person name="Henrissat B."/>
            <person name="Grigoriev I.V."/>
            <person name="Hibbett D.S."/>
            <person name="Martin F."/>
            <person name="Nordberg H.P."/>
            <person name="Cantor M.N."/>
            <person name="Hua S.X."/>
        </authorList>
    </citation>
    <scope>NUCLEOTIDE SEQUENCE [LARGE SCALE GENOMIC DNA]</scope>
    <source>
        <strain evidence="1 2">F 1598</strain>
    </source>
</reference>
<dbReference type="Proteomes" id="UP000054166">
    <property type="component" value="Unassembled WGS sequence"/>
</dbReference>
<keyword evidence="2" id="KW-1185">Reference proteome</keyword>